<dbReference type="RefSeq" id="XP_007416336.1">
    <property type="nucleotide sequence ID" value="XM_007416274.1"/>
</dbReference>
<dbReference type="AlphaFoldDB" id="F4S4N3"/>
<dbReference type="OrthoDB" id="2518445at2759"/>
<dbReference type="HOGENOM" id="CLU_094293_0_0_1"/>
<keyword evidence="3" id="KW-1185">Reference proteome</keyword>
<name>F4S4N3_MELLP</name>
<dbReference type="KEGG" id="mlr:MELLADRAFT_111876"/>
<sequence>MPLPGSLIPNPNKRQRHVNEPRRPAPGSVAERLAQLQQREAEASQGRIARLDDTRIQNNPPHQHHYNNDDGSDNEQPQALYDHFQMNAENDDIAPVNDGLEIHPPGVRSAYFKSVSFQERTLTEELHWKEVIPDLFNAFMVCSLKTRQWGDENKWDHDFNSLCECPHWKRSVVEVDVVDLTTLMVLQIKFYIIIQMMSMVATSPLGFCTKAETRGLRKPRGLFTPIHEVPACQDVRSPHTNT</sequence>
<dbReference type="PANTHER" id="PTHR33096">
    <property type="entry name" value="CXC2 DOMAIN-CONTAINING PROTEIN"/>
    <property type="match status" value="1"/>
</dbReference>
<dbReference type="VEuPathDB" id="FungiDB:MELLADRAFT_111876"/>
<organism evidence="3">
    <name type="scientific">Melampsora larici-populina (strain 98AG31 / pathotype 3-4-7)</name>
    <name type="common">Poplar leaf rust fungus</name>
    <dbReference type="NCBI Taxonomy" id="747676"/>
    <lineage>
        <taxon>Eukaryota</taxon>
        <taxon>Fungi</taxon>
        <taxon>Dikarya</taxon>
        <taxon>Basidiomycota</taxon>
        <taxon>Pucciniomycotina</taxon>
        <taxon>Pucciniomycetes</taxon>
        <taxon>Pucciniales</taxon>
        <taxon>Melampsoraceae</taxon>
        <taxon>Melampsora</taxon>
    </lineage>
</organism>
<dbReference type="Proteomes" id="UP000001072">
    <property type="component" value="Unassembled WGS sequence"/>
</dbReference>
<dbReference type="PANTHER" id="PTHR33096:SF1">
    <property type="entry name" value="CXC1-LIKE CYSTEINE CLUSTER ASSOCIATED WITH KDZ TRANSPOSASES DOMAIN-CONTAINING PROTEIN"/>
    <property type="match status" value="1"/>
</dbReference>
<proteinExistence type="predicted"/>
<protein>
    <recommendedName>
        <fullName evidence="4">CxC1-like cysteine cluster associated with KDZ transposases domain-containing protein</fullName>
    </recommendedName>
</protein>
<evidence type="ECO:0000256" key="1">
    <source>
        <dbReference type="SAM" id="MobiDB-lite"/>
    </source>
</evidence>
<feature type="region of interest" description="Disordered" evidence="1">
    <location>
        <begin position="1"/>
        <end position="77"/>
    </location>
</feature>
<accession>F4S4N3</accession>
<dbReference type="GeneID" id="18924516"/>
<dbReference type="EMBL" id="GL883148">
    <property type="protein sequence ID" value="EGG00317.1"/>
    <property type="molecule type" value="Genomic_DNA"/>
</dbReference>
<evidence type="ECO:0008006" key="4">
    <source>
        <dbReference type="Google" id="ProtNLM"/>
    </source>
</evidence>
<dbReference type="InParanoid" id="F4S4N3"/>
<reference evidence="3" key="1">
    <citation type="journal article" date="2011" name="Proc. Natl. Acad. Sci. U.S.A.">
        <title>Obligate biotrophy features unraveled by the genomic analysis of rust fungi.</title>
        <authorList>
            <person name="Duplessis S."/>
            <person name="Cuomo C.A."/>
            <person name="Lin Y.-C."/>
            <person name="Aerts A."/>
            <person name="Tisserant E."/>
            <person name="Veneault-Fourrey C."/>
            <person name="Joly D.L."/>
            <person name="Hacquard S."/>
            <person name="Amselem J."/>
            <person name="Cantarel B.L."/>
            <person name="Chiu R."/>
            <person name="Coutinho P.M."/>
            <person name="Feau N."/>
            <person name="Field M."/>
            <person name="Frey P."/>
            <person name="Gelhaye E."/>
            <person name="Goldberg J."/>
            <person name="Grabherr M.G."/>
            <person name="Kodira C.D."/>
            <person name="Kohler A."/>
            <person name="Kuees U."/>
            <person name="Lindquist E.A."/>
            <person name="Lucas S.M."/>
            <person name="Mago R."/>
            <person name="Mauceli E."/>
            <person name="Morin E."/>
            <person name="Murat C."/>
            <person name="Pangilinan J.L."/>
            <person name="Park R."/>
            <person name="Pearson M."/>
            <person name="Quesneville H."/>
            <person name="Rouhier N."/>
            <person name="Sakthikumar S."/>
            <person name="Salamov A.A."/>
            <person name="Schmutz J."/>
            <person name="Selles B."/>
            <person name="Shapiro H."/>
            <person name="Tanguay P."/>
            <person name="Tuskan G.A."/>
            <person name="Henrissat B."/>
            <person name="Van de Peer Y."/>
            <person name="Rouze P."/>
            <person name="Ellis J.G."/>
            <person name="Dodds P.N."/>
            <person name="Schein J.E."/>
            <person name="Zhong S."/>
            <person name="Hamelin R.C."/>
            <person name="Grigoriev I.V."/>
            <person name="Szabo L.J."/>
            <person name="Martin F."/>
        </authorList>
    </citation>
    <scope>NUCLEOTIDE SEQUENCE [LARGE SCALE GENOMIC DNA]</scope>
    <source>
        <strain evidence="3">98AG31 / pathotype 3-4-7</strain>
    </source>
</reference>
<evidence type="ECO:0000313" key="3">
    <source>
        <dbReference type="Proteomes" id="UP000001072"/>
    </source>
</evidence>
<evidence type="ECO:0000313" key="2">
    <source>
        <dbReference type="EMBL" id="EGG00317.1"/>
    </source>
</evidence>
<gene>
    <name evidence="2" type="ORF">MELLADRAFT_111876</name>
</gene>